<keyword evidence="2" id="KW-1185">Reference proteome</keyword>
<name>A0A182SS54_9DIPT</name>
<dbReference type="Proteomes" id="UP000075901">
    <property type="component" value="Unassembled WGS sequence"/>
</dbReference>
<evidence type="ECO:0000313" key="2">
    <source>
        <dbReference type="Proteomes" id="UP000075901"/>
    </source>
</evidence>
<dbReference type="AlphaFoldDB" id="A0A182SS54"/>
<dbReference type="VEuPathDB" id="VectorBase:AMAM012313"/>
<dbReference type="EnsemblMetazoa" id="AMAM012313-RA">
    <property type="protein sequence ID" value="AMAM012313-PA"/>
    <property type="gene ID" value="AMAM012313"/>
</dbReference>
<sequence length="171" mass="18700">MQEAEEAAAAKAAKLEAQQAAAAAAANPEIAKSPSDFSCHSYELFVGQEKGNDDNNKEKMSIRSEGLESVSEITRTTAPTATAAGTAKARKVSAVSMLPLCCTITFTRSSNYYYYYYYYYYIDGTIELRYDLDTLKIPDHSTSLPSLLNASATHSWQNTVNEIILEPSIGL</sequence>
<evidence type="ECO:0000313" key="1">
    <source>
        <dbReference type="EnsemblMetazoa" id="AMAM012313-PA"/>
    </source>
</evidence>
<reference evidence="2" key="1">
    <citation type="submission" date="2013-09" db="EMBL/GenBank/DDBJ databases">
        <title>The Genome Sequence of Anopheles maculatus species B.</title>
        <authorList>
            <consortium name="The Broad Institute Genomics Platform"/>
            <person name="Neafsey D.E."/>
            <person name="Besansky N."/>
            <person name="Howell P."/>
            <person name="Walton C."/>
            <person name="Young S.K."/>
            <person name="Zeng Q."/>
            <person name="Gargeya S."/>
            <person name="Fitzgerald M."/>
            <person name="Haas B."/>
            <person name="Abouelleil A."/>
            <person name="Allen A.W."/>
            <person name="Alvarado L."/>
            <person name="Arachchi H.M."/>
            <person name="Berlin A.M."/>
            <person name="Chapman S.B."/>
            <person name="Gainer-Dewar J."/>
            <person name="Goldberg J."/>
            <person name="Griggs A."/>
            <person name="Gujja S."/>
            <person name="Hansen M."/>
            <person name="Howarth C."/>
            <person name="Imamovic A."/>
            <person name="Ireland A."/>
            <person name="Larimer J."/>
            <person name="McCowan C."/>
            <person name="Murphy C."/>
            <person name="Pearson M."/>
            <person name="Poon T.W."/>
            <person name="Priest M."/>
            <person name="Roberts A."/>
            <person name="Saif S."/>
            <person name="Shea T."/>
            <person name="Sisk P."/>
            <person name="Sykes S."/>
            <person name="Wortman J."/>
            <person name="Nusbaum C."/>
            <person name="Birren B."/>
        </authorList>
    </citation>
    <scope>NUCLEOTIDE SEQUENCE [LARGE SCALE GENOMIC DNA]</scope>
    <source>
        <strain evidence="2">maculatus3</strain>
    </source>
</reference>
<accession>A0A182SS54</accession>
<reference evidence="1" key="2">
    <citation type="submission" date="2020-05" db="UniProtKB">
        <authorList>
            <consortium name="EnsemblMetazoa"/>
        </authorList>
    </citation>
    <scope>IDENTIFICATION</scope>
    <source>
        <strain evidence="1">maculatus3</strain>
    </source>
</reference>
<proteinExistence type="predicted"/>
<protein>
    <submittedName>
        <fullName evidence="1">Uncharacterized protein</fullName>
    </submittedName>
</protein>
<organism evidence="1 2">
    <name type="scientific">Anopheles maculatus</name>
    <dbReference type="NCBI Taxonomy" id="74869"/>
    <lineage>
        <taxon>Eukaryota</taxon>
        <taxon>Metazoa</taxon>
        <taxon>Ecdysozoa</taxon>
        <taxon>Arthropoda</taxon>
        <taxon>Hexapoda</taxon>
        <taxon>Insecta</taxon>
        <taxon>Pterygota</taxon>
        <taxon>Neoptera</taxon>
        <taxon>Endopterygota</taxon>
        <taxon>Diptera</taxon>
        <taxon>Nematocera</taxon>
        <taxon>Culicoidea</taxon>
        <taxon>Culicidae</taxon>
        <taxon>Anophelinae</taxon>
        <taxon>Anopheles</taxon>
        <taxon>Anopheles maculatus group</taxon>
    </lineage>
</organism>